<dbReference type="AlphaFoldDB" id="G8TAU4"/>
<accession>G8TAU4</accession>
<gene>
    <name evidence="1" type="ordered locus">Niako_4006</name>
</gene>
<dbReference type="eggNOG" id="ENOG503329H">
    <property type="taxonomic scope" value="Bacteria"/>
</dbReference>
<dbReference type="Proteomes" id="UP000005438">
    <property type="component" value="Chromosome"/>
</dbReference>
<evidence type="ECO:0000313" key="2">
    <source>
        <dbReference type="Proteomes" id="UP000005438"/>
    </source>
</evidence>
<sequence length="90" mass="10769">MRTSLNDIQQIDDYLLQYAGKTDRALFEARLILQPALQENLVWQQKTYDIIREHSRRRLKAEIESVHQHLFTEPAHISFRHKVLGIFLKK</sequence>
<name>G8TAU4_NIAKG</name>
<proteinExistence type="predicted"/>
<protein>
    <submittedName>
        <fullName evidence="1">Uncharacterized protein</fullName>
    </submittedName>
</protein>
<dbReference type="EMBL" id="CP003178">
    <property type="protein sequence ID" value="AEW00287.1"/>
    <property type="molecule type" value="Genomic_DNA"/>
</dbReference>
<dbReference type="HOGENOM" id="CLU_188369_0_0_10"/>
<dbReference type="RefSeq" id="WP_014220199.1">
    <property type="nucleotide sequence ID" value="NC_016609.1"/>
</dbReference>
<dbReference type="OrthoDB" id="1444051at2"/>
<organism evidence="1 2">
    <name type="scientific">Niastella koreensis (strain DSM 17620 / KACC 11465 / NBRC 106392 / GR20-10)</name>
    <dbReference type="NCBI Taxonomy" id="700598"/>
    <lineage>
        <taxon>Bacteria</taxon>
        <taxon>Pseudomonadati</taxon>
        <taxon>Bacteroidota</taxon>
        <taxon>Chitinophagia</taxon>
        <taxon>Chitinophagales</taxon>
        <taxon>Chitinophagaceae</taxon>
        <taxon>Niastella</taxon>
    </lineage>
</organism>
<reference evidence="1 2" key="1">
    <citation type="submission" date="2011-12" db="EMBL/GenBank/DDBJ databases">
        <title>The complete genome of Niastella koreensis GR20-10.</title>
        <authorList>
            <consortium name="US DOE Joint Genome Institute (JGI-PGF)"/>
            <person name="Lucas S."/>
            <person name="Han J."/>
            <person name="Lapidus A."/>
            <person name="Bruce D."/>
            <person name="Goodwin L."/>
            <person name="Pitluck S."/>
            <person name="Peters L."/>
            <person name="Kyrpides N."/>
            <person name="Mavromatis K."/>
            <person name="Ivanova N."/>
            <person name="Mikhailova N."/>
            <person name="Davenport K."/>
            <person name="Saunders E."/>
            <person name="Detter J.C."/>
            <person name="Tapia R."/>
            <person name="Han C."/>
            <person name="Land M."/>
            <person name="Hauser L."/>
            <person name="Markowitz V."/>
            <person name="Cheng J.-F."/>
            <person name="Hugenholtz P."/>
            <person name="Woyke T."/>
            <person name="Wu D."/>
            <person name="Tindall B."/>
            <person name="Pomrenke H."/>
            <person name="Brambilla E."/>
            <person name="Klenk H.-P."/>
            <person name="Eisen J.A."/>
        </authorList>
    </citation>
    <scope>NUCLEOTIDE SEQUENCE [LARGE SCALE GENOMIC DNA]</scope>
    <source>
        <strain evidence="2">DSM 17620 / KACC 11465 / NBRC 106392 / GR20-10</strain>
    </source>
</reference>
<evidence type="ECO:0000313" key="1">
    <source>
        <dbReference type="EMBL" id="AEW00287.1"/>
    </source>
</evidence>
<dbReference type="STRING" id="700598.Niako_4006"/>
<dbReference type="KEGG" id="nko:Niako_4006"/>